<feature type="region of interest" description="Disordered" evidence="1">
    <location>
        <begin position="76"/>
        <end position="103"/>
    </location>
</feature>
<keyword evidence="3" id="KW-1185">Reference proteome</keyword>
<accession>A0ABN6YK64</accession>
<dbReference type="Proteomes" id="UP001321421">
    <property type="component" value="Chromosome"/>
</dbReference>
<evidence type="ECO:0000313" key="3">
    <source>
        <dbReference type="Proteomes" id="UP001321421"/>
    </source>
</evidence>
<dbReference type="EMBL" id="AP027735">
    <property type="protein sequence ID" value="BDZ57862.1"/>
    <property type="molecule type" value="Genomic_DNA"/>
</dbReference>
<sequence length="103" mass="11221">MSQTPASELRMARSIAAHESWAKTEDRSARTAPARRALDQKFLEQAGGDPVRAEHLRKAHFQRLALKSAQARRRAKEALSDAQAAEEELSSLATGPHYGGDAA</sequence>
<evidence type="ECO:0000313" key="2">
    <source>
        <dbReference type="EMBL" id="BDZ57862.1"/>
    </source>
</evidence>
<proteinExistence type="predicted"/>
<name>A0ABN6YK64_9MICO</name>
<protein>
    <submittedName>
        <fullName evidence="2">Uncharacterized protein</fullName>
    </submittedName>
</protein>
<gene>
    <name evidence="2" type="ORF">GCM10025872_15190</name>
</gene>
<evidence type="ECO:0000256" key="1">
    <source>
        <dbReference type="SAM" id="MobiDB-lite"/>
    </source>
</evidence>
<organism evidence="2 3">
    <name type="scientific">Barrientosiimonas endolithica</name>
    <dbReference type="NCBI Taxonomy" id="1535208"/>
    <lineage>
        <taxon>Bacteria</taxon>
        <taxon>Bacillati</taxon>
        <taxon>Actinomycetota</taxon>
        <taxon>Actinomycetes</taxon>
        <taxon>Micrococcales</taxon>
        <taxon>Dermacoccaceae</taxon>
        <taxon>Barrientosiimonas</taxon>
    </lineage>
</organism>
<reference evidence="3" key="1">
    <citation type="journal article" date="2019" name="Int. J. Syst. Evol. Microbiol.">
        <title>The Global Catalogue of Microorganisms (GCM) 10K type strain sequencing project: providing services to taxonomists for standard genome sequencing and annotation.</title>
        <authorList>
            <consortium name="The Broad Institute Genomics Platform"/>
            <consortium name="The Broad Institute Genome Sequencing Center for Infectious Disease"/>
            <person name="Wu L."/>
            <person name="Ma J."/>
        </authorList>
    </citation>
    <scope>NUCLEOTIDE SEQUENCE [LARGE SCALE GENOMIC DNA]</scope>
    <source>
        <strain evidence="3">NBRC 110608</strain>
    </source>
</reference>